<accession>A0ABD0RED2</accession>
<evidence type="ECO:0000256" key="1">
    <source>
        <dbReference type="SAM" id="MobiDB-lite"/>
    </source>
</evidence>
<dbReference type="AlphaFoldDB" id="A0ABD0RED2"/>
<name>A0ABD0RED2_CIRMR</name>
<keyword evidence="3" id="KW-1185">Reference proteome</keyword>
<feature type="non-terminal residue" evidence="2">
    <location>
        <position position="1"/>
    </location>
</feature>
<dbReference type="InterPro" id="IPR016187">
    <property type="entry name" value="CTDL_fold"/>
</dbReference>
<dbReference type="Proteomes" id="UP001529510">
    <property type="component" value="Unassembled WGS sequence"/>
</dbReference>
<proteinExistence type="predicted"/>
<sequence>FIHVSQDVMSWEKALDYCSSQVNTSGLLRIESEDDQTETERELKRQKISGPPTFRILDLEQQAPSGTLDQLERRKRTGTSDIRALR</sequence>
<comment type="caution">
    <text evidence="2">The sequence shown here is derived from an EMBL/GenBank/DDBJ whole genome shotgun (WGS) entry which is preliminary data.</text>
</comment>
<feature type="non-terminal residue" evidence="2">
    <location>
        <position position="86"/>
    </location>
</feature>
<gene>
    <name evidence="2" type="ORF">M9458_010007</name>
</gene>
<dbReference type="SUPFAM" id="SSF56436">
    <property type="entry name" value="C-type lectin-like"/>
    <property type="match status" value="1"/>
</dbReference>
<evidence type="ECO:0000313" key="2">
    <source>
        <dbReference type="EMBL" id="KAL0196435.1"/>
    </source>
</evidence>
<feature type="region of interest" description="Disordered" evidence="1">
    <location>
        <begin position="53"/>
        <end position="86"/>
    </location>
</feature>
<organism evidence="2 3">
    <name type="scientific">Cirrhinus mrigala</name>
    <name type="common">Mrigala</name>
    <dbReference type="NCBI Taxonomy" id="683832"/>
    <lineage>
        <taxon>Eukaryota</taxon>
        <taxon>Metazoa</taxon>
        <taxon>Chordata</taxon>
        <taxon>Craniata</taxon>
        <taxon>Vertebrata</taxon>
        <taxon>Euteleostomi</taxon>
        <taxon>Actinopterygii</taxon>
        <taxon>Neopterygii</taxon>
        <taxon>Teleostei</taxon>
        <taxon>Ostariophysi</taxon>
        <taxon>Cypriniformes</taxon>
        <taxon>Cyprinidae</taxon>
        <taxon>Labeoninae</taxon>
        <taxon>Labeonini</taxon>
        <taxon>Cirrhinus</taxon>
    </lineage>
</organism>
<reference evidence="2 3" key="1">
    <citation type="submission" date="2024-05" db="EMBL/GenBank/DDBJ databases">
        <title>Genome sequencing and assembly of Indian major carp, Cirrhinus mrigala (Hamilton, 1822).</title>
        <authorList>
            <person name="Mohindra V."/>
            <person name="Chowdhury L.M."/>
            <person name="Lal K."/>
            <person name="Jena J.K."/>
        </authorList>
    </citation>
    <scope>NUCLEOTIDE SEQUENCE [LARGE SCALE GENOMIC DNA]</scope>
    <source>
        <strain evidence="2">CM1030</strain>
        <tissue evidence="2">Blood</tissue>
    </source>
</reference>
<protein>
    <submittedName>
        <fullName evidence="2">Uncharacterized protein</fullName>
    </submittedName>
</protein>
<dbReference type="EMBL" id="JAMKFB020000004">
    <property type="protein sequence ID" value="KAL0196435.1"/>
    <property type="molecule type" value="Genomic_DNA"/>
</dbReference>
<evidence type="ECO:0000313" key="3">
    <source>
        <dbReference type="Proteomes" id="UP001529510"/>
    </source>
</evidence>